<dbReference type="AlphaFoldDB" id="A0A1D2MIX9"/>
<reference evidence="2 3" key="1">
    <citation type="journal article" date="2016" name="Genome Biol. Evol.">
        <title>Gene Family Evolution Reflects Adaptation to Soil Environmental Stressors in the Genome of the Collembolan Orchesella cincta.</title>
        <authorList>
            <person name="Faddeeva-Vakhrusheva A."/>
            <person name="Derks M.F."/>
            <person name="Anvar S.Y."/>
            <person name="Agamennone V."/>
            <person name="Suring W."/>
            <person name="Smit S."/>
            <person name="van Straalen N.M."/>
            <person name="Roelofs D."/>
        </authorList>
    </citation>
    <scope>NUCLEOTIDE SEQUENCE [LARGE SCALE GENOMIC DNA]</scope>
    <source>
        <tissue evidence="2">Mixed pool</tissue>
    </source>
</reference>
<evidence type="ECO:0000313" key="3">
    <source>
        <dbReference type="Proteomes" id="UP000094527"/>
    </source>
</evidence>
<dbReference type="InterPro" id="IPR011024">
    <property type="entry name" value="G_crystallin-like"/>
</dbReference>
<feature type="compositionally biased region" description="Pro residues" evidence="1">
    <location>
        <begin position="13"/>
        <end position="25"/>
    </location>
</feature>
<proteinExistence type="predicted"/>
<gene>
    <name evidence="2" type="ORF">Ocin01_13733</name>
</gene>
<organism evidence="2 3">
    <name type="scientific">Orchesella cincta</name>
    <name type="common">Springtail</name>
    <name type="synonym">Podura cincta</name>
    <dbReference type="NCBI Taxonomy" id="48709"/>
    <lineage>
        <taxon>Eukaryota</taxon>
        <taxon>Metazoa</taxon>
        <taxon>Ecdysozoa</taxon>
        <taxon>Arthropoda</taxon>
        <taxon>Hexapoda</taxon>
        <taxon>Collembola</taxon>
        <taxon>Entomobryomorpha</taxon>
        <taxon>Entomobryoidea</taxon>
        <taxon>Orchesellidae</taxon>
        <taxon>Orchesellinae</taxon>
        <taxon>Orchesella</taxon>
    </lineage>
</organism>
<feature type="non-terminal residue" evidence="2">
    <location>
        <position position="1"/>
    </location>
</feature>
<evidence type="ECO:0000256" key="1">
    <source>
        <dbReference type="SAM" id="MobiDB-lite"/>
    </source>
</evidence>
<accession>A0A1D2MIX9</accession>
<dbReference type="SUPFAM" id="SSF49695">
    <property type="entry name" value="gamma-Crystallin-like"/>
    <property type="match status" value="1"/>
</dbReference>
<sequence length="256" mass="28209">ERYFEIAKGEAEPYPPSPPPPPNPEEIPVTEGPDPNAFVATFYEAHPPDGDKVELEVPSSCQNLEGQSSEGPWNEVVSDIELPAGKCMRLYDKPDCGGTSLDYTSKNPKRDDGWFLTDVGWDNRVQSYISIPCETAVLPCQDVPASASEANTEKFSATFFEGYRSDKTQFYRNITAEVTSSCGNVPTDLAGGRNIPWNTEISDMLIPERSCICLFDQVNCGGEGFYSTLKDDENYLINHGFNDKIKSYRVCNGGGS</sequence>
<protein>
    <submittedName>
        <fullName evidence="2">Uncharacterized protein</fullName>
    </submittedName>
</protein>
<feature type="region of interest" description="Disordered" evidence="1">
    <location>
        <begin position="1"/>
        <end position="36"/>
    </location>
</feature>
<dbReference type="EMBL" id="LJIJ01001112">
    <property type="protein sequence ID" value="ODM92949.1"/>
    <property type="molecule type" value="Genomic_DNA"/>
</dbReference>
<comment type="caution">
    <text evidence="2">The sequence shown here is derived from an EMBL/GenBank/DDBJ whole genome shotgun (WGS) entry which is preliminary data.</text>
</comment>
<dbReference type="Proteomes" id="UP000094527">
    <property type="component" value="Unassembled WGS sequence"/>
</dbReference>
<keyword evidence="3" id="KW-1185">Reference proteome</keyword>
<feature type="compositionally biased region" description="Basic and acidic residues" evidence="1">
    <location>
        <begin position="1"/>
        <end position="11"/>
    </location>
</feature>
<dbReference type="Gene3D" id="2.60.20.10">
    <property type="entry name" value="Crystallins"/>
    <property type="match status" value="2"/>
</dbReference>
<name>A0A1D2MIX9_ORCCI</name>
<evidence type="ECO:0000313" key="2">
    <source>
        <dbReference type="EMBL" id="ODM92949.1"/>
    </source>
</evidence>